<dbReference type="AlphaFoldDB" id="A0AAG5DNZ1"/>
<dbReference type="FunFam" id="3.30.420.10:FF:000063">
    <property type="entry name" value="Retrovirus-related Pol polyprotein from transposon 297-like Protein"/>
    <property type="match status" value="1"/>
</dbReference>
<dbReference type="GO" id="GO:0003676">
    <property type="term" value="F:nucleic acid binding"/>
    <property type="evidence" value="ECO:0007669"/>
    <property type="project" value="InterPro"/>
</dbReference>
<dbReference type="PANTHER" id="PTHR37984">
    <property type="entry name" value="PROTEIN CBG26694"/>
    <property type="match status" value="1"/>
</dbReference>
<dbReference type="InterPro" id="IPR001584">
    <property type="entry name" value="Integrase_cat-core"/>
</dbReference>
<keyword evidence="4" id="KW-1185">Reference proteome</keyword>
<reference evidence="3" key="1">
    <citation type="submission" date="2024-04" db="UniProtKB">
        <authorList>
            <consortium name="EnsemblMetazoa"/>
        </authorList>
    </citation>
    <scope>IDENTIFICATION</scope>
    <source>
        <strain evidence="3">EBRO</strain>
    </source>
</reference>
<dbReference type="FunFam" id="1.10.340.70:FF:000003">
    <property type="entry name" value="Protein CBG25708"/>
    <property type="match status" value="1"/>
</dbReference>
<evidence type="ECO:0000259" key="2">
    <source>
        <dbReference type="PROSITE" id="PS50994"/>
    </source>
</evidence>
<name>A0AAG5DNZ1_ANOAO</name>
<feature type="domain" description="Integrase catalytic" evidence="2">
    <location>
        <begin position="141"/>
        <end position="295"/>
    </location>
</feature>
<dbReference type="Pfam" id="PF17921">
    <property type="entry name" value="Integrase_H2C2"/>
    <property type="match status" value="1"/>
</dbReference>
<proteinExistence type="predicted"/>
<dbReference type="EnsemblMetazoa" id="ENSAATROPT013620">
    <property type="protein sequence ID" value="ENSAATROPP012398"/>
    <property type="gene ID" value="ENSAATROPG011062"/>
</dbReference>
<dbReference type="GO" id="GO:0003964">
    <property type="term" value="F:RNA-directed DNA polymerase activity"/>
    <property type="evidence" value="ECO:0007669"/>
    <property type="project" value="UniProtKB-EC"/>
</dbReference>
<dbReference type="GO" id="GO:0015074">
    <property type="term" value="P:DNA integration"/>
    <property type="evidence" value="ECO:0007669"/>
    <property type="project" value="InterPro"/>
</dbReference>
<dbReference type="Gene3D" id="1.10.340.70">
    <property type="match status" value="1"/>
</dbReference>
<dbReference type="InterPro" id="IPR012337">
    <property type="entry name" value="RNaseH-like_sf"/>
</dbReference>
<dbReference type="InterPro" id="IPR050951">
    <property type="entry name" value="Retrovirus_Pol_polyprotein"/>
</dbReference>
<evidence type="ECO:0000256" key="1">
    <source>
        <dbReference type="ARBA" id="ARBA00012493"/>
    </source>
</evidence>
<dbReference type="InterPro" id="IPR041588">
    <property type="entry name" value="Integrase_H2C2"/>
</dbReference>
<dbReference type="PROSITE" id="PS50994">
    <property type="entry name" value="INTEGRASE"/>
    <property type="match status" value="1"/>
</dbReference>
<dbReference type="InterPro" id="IPR036397">
    <property type="entry name" value="RNaseH_sf"/>
</dbReference>
<dbReference type="SUPFAM" id="SSF53098">
    <property type="entry name" value="Ribonuclease H-like"/>
    <property type="match status" value="1"/>
</dbReference>
<dbReference type="PANTHER" id="PTHR37984:SF5">
    <property type="entry name" value="PROTEIN NYNRIN-LIKE"/>
    <property type="match status" value="1"/>
</dbReference>
<protein>
    <recommendedName>
        <fullName evidence="1">RNA-directed DNA polymerase</fullName>
        <ecNumber evidence="1">2.7.7.49</ecNumber>
    </recommendedName>
</protein>
<dbReference type="Proteomes" id="UP000075880">
    <property type="component" value="Unassembled WGS sequence"/>
</dbReference>
<evidence type="ECO:0000313" key="3">
    <source>
        <dbReference type="EnsemblMetazoa" id="ENSAATROPP012398"/>
    </source>
</evidence>
<accession>A0AAG5DNZ1</accession>
<dbReference type="Gene3D" id="3.30.420.10">
    <property type="entry name" value="Ribonuclease H-like superfamily/Ribonuclease H"/>
    <property type="match status" value="1"/>
</dbReference>
<evidence type="ECO:0000313" key="4">
    <source>
        <dbReference type="Proteomes" id="UP000075880"/>
    </source>
</evidence>
<sequence>MQSVVVSSLEAFALNSRDVETATKSDKTMRRVLQNVREGWSRDNAFNGELACFYARKDALCEVGGCLLFGERVVMPSALRQRCLRQLHHGHPGVQRMKSLARSYVYWPMLDKEIAELVATCNACSLAAKSPPRSSPVPWPEVTTPWQRVHVDYAGPIDGYSFLIAVDAFSKWPEIIRTVSTTSTATIRILRRMFARYGMPVTLVSDNGRQFTSAEFEEFCTCNGIEHLTSAPFHPQSNGQAERFVDTFKRAIGKISSDGTTIKDALEIFLQTYRATPNPQAPNSKAPATIMFGRQIRTCLELIRP</sequence>
<dbReference type="EC" id="2.7.7.49" evidence="1"/>
<dbReference type="Pfam" id="PF00665">
    <property type="entry name" value="rve"/>
    <property type="match status" value="1"/>
</dbReference>
<organism evidence="3 4">
    <name type="scientific">Anopheles atroparvus</name>
    <name type="common">European mosquito</name>
    <dbReference type="NCBI Taxonomy" id="41427"/>
    <lineage>
        <taxon>Eukaryota</taxon>
        <taxon>Metazoa</taxon>
        <taxon>Ecdysozoa</taxon>
        <taxon>Arthropoda</taxon>
        <taxon>Hexapoda</taxon>
        <taxon>Insecta</taxon>
        <taxon>Pterygota</taxon>
        <taxon>Neoptera</taxon>
        <taxon>Endopterygota</taxon>
        <taxon>Diptera</taxon>
        <taxon>Nematocera</taxon>
        <taxon>Culicoidea</taxon>
        <taxon>Culicidae</taxon>
        <taxon>Anophelinae</taxon>
        <taxon>Anopheles</taxon>
    </lineage>
</organism>